<accession>A0A0B7HBL5</accession>
<proteinExistence type="predicted"/>
<dbReference type="InterPro" id="IPR025366">
    <property type="entry name" value="DUF4270"/>
</dbReference>
<dbReference type="Pfam" id="PF14092">
    <property type="entry name" value="DUF4270"/>
    <property type="match status" value="1"/>
</dbReference>
<dbReference type="Proteomes" id="UP000044026">
    <property type="component" value="Unassembled WGS sequence"/>
</dbReference>
<dbReference type="EMBL" id="CDOE01000057">
    <property type="protein sequence ID" value="CEN35312.1"/>
    <property type="molecule type" value="Genomic_DNA"/>
</dbReference>
<organism evidence="1 2">
    <name type="scientific">Capnocytophaga canimorsus</name>
    <dbReference type="NCBI Taxonomy" id="28188"/>
    <lineage>
        <taxon>Bacteria</taxon>
        <taxon>Pseudomonadati</taxon>
        <taxon>Bacteroidota</taxon>
        <taxon>Flavobacteriia</taxon>
        <taxon>Flavobacteriales</taxon>
        <taxon>Flavobacteriaceae</taxon>
        <taxon>Capnocytophaga</taxon>
    </lineage>
</organism>
<dbReference type="GeneID" id="69581352"/>
<dbReference type="AlphaFoldDB" id="A0A0B7HBL5"/>
<protein>
    <submittedName>
        <fullName evidence="1">Uncharacterized protein</fullName>
    </submittedName>
</protein>
<evidence type="ECO:0000313" key="1">
    <source>
        <dbReference type="EMBL" id="CEN35312.1"/>
    </source>
</evidence>
<dbReference type="RefSeq" id="WP_041999788.1">
    <property type="nucleotide sequence ID" value="NZ_CP022382.1"/>
</dbReference>
<evidence type="ECO:0000313" key="2">
    <source>
        <dbReference type="Proteomes" id="UP000044026"/>
    </source>
</evidence>
<gene>
    <name evidence="1" type="ORF">CCAN12_600036</name>
</gene>
<sequence length="534" mass="59872">MKNTLYTLSVGVVALLLQACNDDDFKNIESDLLGDVNFTSGTYSPDLLVENKSEEKIQTDASSSLLLGHYTQNPFGTKKAKILSQVSLPSTPAVFGRKTKASEDSDKFDEQEKVLEAYLYIPFFSRKTTNINSQNQQVNNYALDSIYGKNDATFDVQVKESNYFLRDIDPNAGFSVNQVYYSNLNVSSQLGTTIGEANHLAIKNEGIKRFHFDNPSTTEDESKNELDELAPGLRIALNPDFFQHKLFDKEGDVALSTSQNFVKYFRGVHISVENLSKNLMMLLNLNEAKIELVYSYKAKVQDKEQQLKDRYEMKLSGIRVNVFENTGENIPTFANNNDVKNIYLSGTLGQVAELTLLSDADLKRMREEQWIINDASLLLFVDQSVTYEKEPERLYIYNAETGLVLADYALDATQNASSNSSSMLSHLGKLQKENKKGVYYRLRITQHVADIVRNNAKNVKVGIAVASNVNLSISSRDGALTEDAPIIYFDANSKKKLTKRTTITTPLSTVIYGNSSSVPAEKRLKLQISYTKPK</sequence>
<dbReference type="PROSITE" id="PS51257">
    <property type="entry name" value="PROKAR_LIPOPROTEIN"/>
    <property type="match status" value="1"/>
</dbReference>
<name>A0A0B7HBL5_9FLAO</name>
<reference evidence="1 2" key="1">
    <citation type="submission" date="2015-01" db="EMBL/GenBank/DDBJ databases">
        <authorList>
            <person name="Xiang T."/>
            <person name="Song Y."/>
            <person name="Huang L."/>
            <person name="Wang B."/>
            <person name="Wu P."/>
        </authorList>
    </citation>
    <scope>NUCLEOTIDE SEQUENCE [LARGE SCALE GENOMIC DNA]</scope>
    <source>
        <strain evidence="1 2">Cc12</strain>
    </source>
</reference>